<keyword evidence="6" id="KW-0547">Nucleotide-binding</keyword>
<keyword evidence="9 10" id="KW-0472">Membrane</keyword>
<feature type="transmembrane region" description="Helical" evidence="10">
    <location>
        <begin position="61"/>
        <end position="81"/>
    </location>
</feature>
<dbReference type="InterPro" id="IPR010128">
    <property type="entry name" value="ATPase_T1SS_PrtD-like"/>
</dbReference>
<keyword evidence="14" id="KW-1185">Reference proteome</keyword>
<dbReference type="GO" id="GO:0030253">
    <property type="term" value="P:protein secretion by the type I secretion system"/>
    <property type="evidence" value="ECO:0007669"/>
    <property type="project" value="InterPro"/>
</dbReference>
<evidence type="ECO:0000259" key="12">
    <source>
        <dbReference type="PROSITE" id="PS50929"/>
    </source>
</evidence>
<evidence type="ECO:0000256" key="1">
    <source>
        <dbReference type="ARBA" id="ARBA00004651"/>
    </source>
</evidence>
<feature type="transmembrane region" description="Helical" evidence="10">
    <location>
        <begin position="26"/>
        <end position="49"/>
    </location>
</feature>
<dbReference type="InterPro" id="IPR011527">
    <property type="entry name" value="ABC1_TM_dom"/>
</dbReference>
<evidence type="ECO:0000256" key="8">
    <source>
        <dbReference type="ARBA" id="ARBA00022989"/>
    </source>
</evidence>
<dbReference type="InterPro" id="IPR027417">
    <property type="entry name" value="P-loop_NTPase"/>
</dbReference>
<evidence type="ECO:0000256" key="7">
    <source>
        <dbReference type="ARBA" id="ARBA00022840"/>
    </source>
</evidence>
<dbReference type="FunFam" id="3.40.50.300:FF:001444">
    <property type="entry name" value="ABC transporter ATP-binding protein"/>
    <property type="match status" value="1"/>
</dbReference>
<feature type="domain" description="ABC transmembrane type-1" evidence="12">
    <location>
        <begin position="28"/>
        <end position="305"/>
    </location>
</feature>
<keyword evidence="7" id="KW-0067">ATP-binding</keyword>
<dbReference type="Pfam" id="PF00664">
    <property type="entry name" value="ABC_membrane"/>
    <property type="match status" value="1"/>
</dbReference>
<evidence type="ECO:0000313" key="13">
    <source>
        <dbReference type="EMBL" id="GGE01074.1"/>
    </source>
</evidence>
<dbReference type="InterPro" id="IPR003593">
    <property type="entry name" value="AAA+_ATPase"/>
</dbReference>
<evidence type="ECO:0000256" key="9">
    <source>
        <dbReference type="ARBA" id="ARBA00023136"/>
    </source>
</evidence>
<proteinExistence type="inferred from homology"/>
<reference evidence="13" key="1">
    <citation type="journal article" date="2014" name="Int. J. Syst. Evol. Microbiol.">
        <title>Complete genome sequence of Corynebacterium casei LMG S-19264T (=DSM 44701T), isolated from a smear-ripened cheese.</title>
        <authorList>
            <consortium name="US DOE Joint Genome Institute (JGI-PGF)"/>
            <person name="Walter F."/>
            <person name="Albersmeier A."/>
            <person name="Kalinowski J."/>
            <person name="Ruckert C."/>
        </authorList>
    </citation>
    <scope>NUCLEOTIDE SEQUENCE</scope>
    <source>
        <strain evidence="13">CGMCC 1.15367</strain>
    </source>
</reference>
<name>A0A917E4M8_9HYPH</name>
<dbReference type="InterPro" id="IPR003439">
    <property type="entry name" value="ABC_transporter-like_ATP-bd"/>
</dbReference>
<evidence type="ECO:0000313" key="14">
    <source>
        <dbReference type="Proteomes" id="UP000644699"/>
    </source>
</evidence>
<accession>A0A917E4M8</accession>
<feature type="domain" description="ABC transporter" evidence="11">
    <location>
        <begin position="336"/>
        <end position="572"/>
    </location>
</feature>
<dbReference type="PROSITE" id="PS50929">
    <property type="entry name" value="ABC_TM1F"/>
    <property type="match status" value="1"/>
</dbReference>
<gene>
    <name evidence="13" type="ORF">GCM10011390_19880</name>
</gene>
<dbReference type="GO" id="GO:0140359">
    <property type="term" value="F:ABC-type transporter activity"/>
    <property type="evidence" value="ECO:0007669"/>
    <property type="project" value="InterPro"/>
</dbReference>
<dbReference type="NCBIfam" id="TIGR01842">
    <property type="entry name" value="type_I_sec_PrtD"/>
    <property type="match status" value="1"/>
</dbReference>
<comment type="caution">
    <text evidence="13">The sequence shown here is derived from an EMBL/GenBank/DDBJ whole genome shotgun (WGS) entry which is preliminary data.</text>
</comment>
<protein>
    <submittedName>
        <fullName evidence="13">Type I secretion protein</fullName>
    </submittedName>
</protein>
<dbReference type="InterPro" id="IPR039421">
    <property type="entry name" value="Type_1_exporter"/>
</dbReference>
<dbReference type="PROSITE" id="PS50893">
    <property type="entry name" value="ABC_TRANSPORTER_2"/>
    <property type="match status" value="1"/>
</dbReference>
<evidence type="ECO:0000256" key="6">
    <source>
        <dbReference type="ARBA" id="ARBA00022741"/>
    </source>
</evidence>
<sequence length="590" mass="62159">MNPPRMSAAPDGKSELGQALATCRSAFIGVGLLSAMLNVLYLTGSFFMLEVYDRVLPSRSVPTLIGLAILALALYLFQGAVDTLRGRILTRIGGAIDEALGARAFQAVTRLPLLAGNVDSIQPSRDLDTVRGFLSSLGPTALFDLVWMPLYLGICFAFHPAIGWTAIAGGVILVVLTLLTERLTRKSVKEASLLASQRNGLAEAYRRNAEVLRAMGMEGRMGRAWGEVNQAYKSAQQRAADVTGALGSASKMLRMVLQSGVLAVGAYLVINQEATAGIIIASSILTSRALAPIELAIAQWKGFISARQSWARLDQVLRSLPAEGAVLDLPAPEKMLTVENVAIAAPSGRNLIVQDASLRLLAGQGLGVIGPSASGKSSLIRAMVGAWVPVRGAVRLDGATLQQWTSDRLGRHIGYLPQDVQLFSGSIAQNIARFDPEATAEKIIAAAKVAGVHEIIVRLPGGYEANVGDAGQALSAGQRQRVGLARALYGDPFLVVLDEPNSNLDAEGEDALTKAIFAVRERGGIAVVVAHRPSALIAVDLVLMMQDGRVQAFGSKDEVLGRVLLRPVPTNDSVAAGQPPKLAPTVAGAA</sequence>
<keyword evidence="4" id="KW-1003">Cell membrane</keyword>
<dbReference type="EMBL" id="BMIQ01000002">
    <property type="protein sequence ID" value="GGE01074.1"/>
    <property type="molecule type" value="Genomic_DNA"/>
</dbReference>
<comment type="similarity">
    <text evidence="2">Belongs to the ABC transporter superfamily.</text>
</comment>
<dbReference type="SMART" id="SM00382">
    <property type="entry name" value="AAA"/>
    <property type="match status" value="1"/>
</dbReference>
<dbReference type="Gene3D" id="1.20.1560.10">
    <property type="entry name" value="ABC transporter type 1, transmembrane domain"/>
    <property type="match status" value="1"/>
</dbReference>
<dbReference type="GO" id="GO:0016887">
    <property type="term" value="F:ATP hydrolysis activity"/>
    <property type="evidence" value="ECO:0007669"/>
    <property type="project" value="InterPro"/>
</dbReference>
<dbReference type="Pfam" id="PF00005">
    <property type="entry name" value="ABC_tran"/>
    <property type="match status" value="1"/>
</dbReference>
<keyword evidence="5 10" id="KW-0812">Transmembrane</keyword>
<dbReference type="PANTHER" id="PTHR24221:SF248">
    <property type="entry name" value="ABC TRANSPORTER TRANSMEMBRANE REGION"/>
    <property type="match status" value="1"/>
</dbReference>
<evidence type="ECO:0000259" key="11">
    <source>
        <dbReference type="PROSITE" id="PS50893"/>
    </source>
</evidence>
<evidence type="ECO:0000256" key="3">
    <source>
        <dbReference type="ARBA" id="ARBA00022448"/>
    </source>
</evidence>
<dbReference type="Proteomes" id="UP000644699">
    <property type="component" value="Unassembled WGS sequence"/>
</dbReference>
<evidence type="ECO:0000256" key="10">
    <source>
        <dbReference type="SAM" id="Phobius"/>
    </source>
</evidence>
<dbReference type="InterPro" id="IPR017871">
    <property type="entry name" value="ABC_transporter-like_CS"/>
</dbReference>
<evidence type="ECO:0000256" key="4">
    <source>
        <dbReference type="ARBA" id="ARBA00022475"/>
    </source>
</evidence>
<dbReference type="PROSITE" id="PS00211">
    <property type="entry name" value="ABC_TRANSPORTER_1"/>
    <property type="match status" value="1"/>
</dbReference>
<dbReference type="InterPro" id="IPR047957">
    <property type="entry name" value="ABC_AprD-like_6TM"/>
</dbReference>
<dbReference type="SUPFAM" id="SSF90123">
    <property type="entry name" value="ABC transporter transmembrane region"/>
    <property type="match status" value="1"/>
</dbReference>
<dbReference type="SUPFAM" id="SSF52540">
    <property type="entry name" value="P-loop containing nucleoside triphosphate hydrolases"/>
    <property type="match status" value="1"/>
</dbReference>
<feature type="transmembrane region" description="Helical" evidence="10">
    <location>
        <begin position="150"/>
        <end position="179"/>
    </location>
</feature>
<dbReference type="AlphaFoldDB" id="A0A917E4M8"/>
<comment type="subcellular location">
    <subcellularLocation>
        <location evidence="1">Cell membrane</location>
        <topology evidence="1">Multi-pass membrane protein</topology>
    </subcellularLocation>
</comment>
<evidence type="ECO:0000256" key="2">
    <source>
        <dbReference type="ARBA" id="ARBA00005417"/>
    </source>
</evidence>
<dbReference type="GO" id="GO:0005886">
    <property type="term" value="C:plasma membrane"/>
    <property type="evidence" value="ECO:0007669"/>
    <property type="project" value="UniProtKB-SubCell"/>
</dbReference>
<evidence type="ECO:0000256" key="5">
    <source>
        <dbReference type="ARBA" id="ARBA00022692"/>
    </source>
</evidence>
<dbReference type="GO" id="GO:0030256">
    <property type="term" value="C:type I protein secretion system complex"/>
    <property type="evidence" value="ECO:0007669"/>
    <property type="project" value="InterPro"/>
</dbReference>
<dbReference type="GO" id="GO:0005524">
    <property type="term" value="F:ATP binding"/>
    <property type="evidence" value="ECO:0007669"/>
    <property type="project" value="UniProtKB-KW"/>
</dbReference>
<keyword evidence="8 10" id="KW-1133">Transmembrane helix</keyword>
<keyword evidence="3" id="KW-0813">Transport</keyword>
<dbReference type="InterPro" id="IPR036640">
    <property type="entry name" value="ABC1_TM_sf"/>
</dbReference>
<dbReference type="Gene3D" id="3.40.50.300">
    <property type="entry name" value="P-loop containing nucleotide triphosphate hydrolases"/>
    <property type="match status" value="1"/>
</dbReference>
<reference evidence="13" key="2">
    <citation type="submission" date="2020-09" db="EMBL/GenBank/DDBJ databases">
        <authorList>
            <person name="Sun Q."/>
            <person name="Zhou Y."/>
        </authorList>
    </citation>
    <scope>NUCLEOTIDE SEQUENCE</scope>
    <source>
        <strain evidence="13">CGMCC 1.15367</strain>
    </source>
</reference>
<feature type="transmembrane region" description="Helical" evidence="10">
    <location>
        <begin position="252"/>
        <end position="270"/>
    </location>
</feature>
<dbReference type="CDD" id="cd18586">
    <property type="entry name" value="ABC_6TM_PrtD_like"/>
    <property type="match status" value="1"/>
</dbReference>
<organism evidence="13 14">
    <name type="scientific">Aureimonas endophytica</name>
    <dbReference type="NCBI Taxonomy" id="2027858"/>
    <lineage>
        <taxon>Bacteria</taxon>
        <taxon>Pseudomonadati</taxon>
        <taxon>Pseudomonadota</taxon>
        <taxon>Alphaproteobacteria</taxon>
        <taxon>Hyphomicrobiales</taxon>
        <taxon>Aurantimonadaceae</taxon>
        <taxon>Aureimonas</taxon>
    </lineage>
</organism>
<dbReference type="GO" id="GO:0034040">
    <property type="term" value="F:ATPase-coupled lipid transmembrane transporter activity"/>
    <property type="evidence" value="ECO:0007669"/>
    <property type="project" value="TreeGrafter"/>
</dbReference>
<dbReference type="PANTHER" id="PTHR24221">
    <property type="entry name" value="ATP-BINDING CASSETTE SUB-FAMILY B"/>
    <property type="match status" value="1"/>
</dbReference>